<evidence type="ECO:0000313" key="3">
    <source>
        <dbReference type="Proteomes" id="UP001195483"/>
    </source>
</evidence>
<comment type="caution">
    <text evidence="2">The sequence shown here is derived from an EMBL/GenBank/DDBJ whole genome shotgun (WGS) entry which is preliminary data.</text>
</comment>
<name>A0AAE0RMZ5_9BIVA</name>
<keyword evidence="1" id="KW-0732">Signal</keyword>
<keyword evidence="3" id="KW-1185">Reference proteome</keyword>
<reference evidence="2" key="2">
    <citation type="journal article" date="2021" name="Genome Biol. Evol.">
        <title>Developing a high-quality reference genome for a parasitic bivalve with doubly uniparental inheritance (Bivalvia: Unionida).</title>
        <authorList>
            <person name="Smith C.H."/>
        </authorList>
    </citation>
    <scope>NUCLEOTIDE SEQUENCE</scope>
    <source>
        <strain evidence="2">CHS0354</strain>
        <tissue evidence="2">Mantle</tissue>
    </source>
</reference>
<dbReference type="Proteomes" id="UP001195483">
    <property type="component" value="Unassembled WGS sequence"/>
</dbReference>
<evidence type="ECO:0000256" key="1">
    <source>
        <dbReference type="SAM" id="SignalP"/>
    </source>
</evidence>
<dbReference type="EMBL" id="JAEAOA010001115">
    <property type="protein sequence ID" value="KAK3576521.1"/>
    <property type="molecule type" value="Genomic_DNA"/>
</dbReference>
<reference evidence="2" key="3">
    <citation type="submission" date="2023-05" db="EMBL/GenBank/DDBJ databases">
        <authorList>
            <person name="Smith C.H."/>
        </authorList>
    </citation>
    <scope>NUCLEOTIDE SEQUENCE</scope>
    <source>
        <strain evidence="2">CHS0354</strain>
        <tissue evidence="2">Mantle</tissue>
    </source>
</reference>
<proteinExistence type="predicted"/>
<accession>A0AAE0RMZ5</accession>
<organism evidence="2 3">
    <name type="scientific">Potamilus streckersoni</name>
    <dbReference type="NCBI Taxonomy" id="2493646"/>
    <lineage>
        <taxon>Eukaryota</taxon>
        <taxon>Metazoa</taxon>
        <taxon>Spiralia</taxon>
        <taxon>Lophotrochozoa</taxon>
        <taxon>Mollusca</taxon>
        <taxon>Bivalvia</taxon>
        <taxon>Autobranchia</taxon>
        <taxon>Heteroconchia</taxon>
        <taxon>Palaeoheterodonta</taxon>
        <taxon>Unionida</taxon>
        <taxon>Unionoidea</taxon>
        <taxon>Unionidae</taxon>
        <taxon>Ambleminae</taxon>
        <taxon>Lampsilini</taxon>
        <taxon>Potamilus</taxon>
    </lineage>
</organism>
<feature type="signal peptide" evidence="1">
    <location>
        <begin position="1"/>
        <end position="23"/>
    </location>
</feature>
<reference evidence="2" key="1">
    <citation type="journal article" date="2021" name="Genome Biol. Evol.">
        <title>A High-Quality Reference Genome for a Parasitic Bivalve with Doubly Uniparental Inheritance (Bivalvia: Unionida).</title>
        <authorList>
            <person name="Smith C.H."/>
        </authorList>
    </citation>
    <scope>NUCLEOTIDE SEQUENCE</scope>
    <source>
        <strain evidence="2">CHS0354</strain>
    </source>
</reference>
<dbReference type="AlphaFoldDB" id="A0AAE0RMZ5"/>
<sequence>MMKAMCIILWIWSYIGHDHLTCGDEMYDICGGRREGKGRYIPETEQKYDVVEEKSFFLHNKILLVAGSRRTATTRFLSKGFASAEEEITGDIKILRQKSYVRPIMLR</sequence>
<protein>
    <submittedName>
        <fullName evidence="2">Uncharacterized protein</fullName>
    </submittedName>
</protein>
<evidence type="ECO:0000313" key="2">
    <source>
        <dbReference type="EMBL" id="KAK3576521.1"/>
    </source>
</evidence>
<gene>
    <name evidence="2" type="ORF">CHS0354_018013</name>
</gene>
<feature type="chain" id="PRO_5042269585" evidence="1">
    <location>
        <begin position="24"/>
        <end position="107"/>
    </location>
</feature>